<keyword evidence="2" id="KW-1185">Reference proteome</keyword>
<sequence>MQPWLGPLAIVGDRRSEHHHHHHNLHSHSRDRDLVRAERLPTGELVLYEEEIERIEEPRRGVRIEKDKKGPPPKLMRAMLATLT</sequence>
<evidence type="ECO:0000313" key="1">
    <source>
        <dbReference type="EMBL" id="KAJ2976196.1"/>
    </source>
</evidence>
<dbReference type="Proteomes" id="UP001143856">
    <property type="component" value="Unassembled WGS sequence"/>
</dbReference>
<dbReference type="EMBL" id="JAPDGR010002361">
    <property type="protein sequence ID" value="KAJ2976196.1"/>
    <property type="molecule type" value="Genomic_DNA"/>
</dbReference>
<name>A0ACC1NCH6_9PEZI</name>
<protein>
    <submittedName>
        <fullName evidence="1">Uncharacterized protein</fullName>
    </submittedName>
</protein>
<proteinExistence type="predicted"/>
<organism evidence="1 2">
    <name type="scientific">Xylaria curta</name>
    <dbReference type="NCBI Taxonomy" id="42375"/>
    <lineage>
        <taxon>Eukaryota</taxon>
        <taxon>Fungi</taxon>
        <taxon>Dikarya</taxon>
        <taxon>Ascomycota</taxon>
        <taxon>Pezizomycotina</taxon>
        <taxon>Sordariomycetes</taxon>
        <taxon>Xylariomycetidae</taxon>
        <taxon>Xylariales</taxon>
        <taxon>Xylariaceae</taxon>
        <taxon>Xylaria</taxon>
    </lineage>
</organism>
<evidence type="ECO:0000313" key="2">
    <source>
        <dbReference type="Proteomes" id="UP001143856"/>
    </source>
</evidence>
<gene>
    <name evidence="1" type="ORF">NUW58_g8147</name>
</gene>
<comment type="caution">
    <text evidence="1">The sequence shown here is derived from an EMBL/GenBank/DDBJ whole genome shotgun (WGS) entry which is preliminary data.</text>
</comment>
<accession>A0ACC1NCH6</accession>
<reference evidence="1" key="1">
    <citation type="submission" date="2022-10" db="EMBL/GenBank/DDBJ databases">
        <title>Genome Sequence of Xylaria curta.</title>
        <authorList>
            <person name="Buettner E."/>
        </authorList>
    </citation>
    <scope>NUCLEOTIDE SEQUENCE</scope>
    <source>
        <strain evidence="1">Babe10</strain>
    </source>
</reference>